<dbReference type="GO" id="GO:0070401">
    <property type="term" value="F:NADP+ binding"/>
    <property type="evidence" value="ECO:0007669"/>
    <property type="project" value="InterPro"/>
</dbReference>
<dbReference type="InterPro" id="IPR000534">
    <property type="entry name" value="Semialdehyde_DH_NAD-bd"/>
</dbReference>
<dbReference type="GO" id="GO:0006526">
    <property type="term" value="P:L-arginine biosynthetic process"/>
    <property type="evidence" value="ECO:0007669"/>
    <property type="project" value="UniProtKB-UniRule"/>
</dbReference>
<dbReference type="PROSITE" id="PS01224">
    <property type="entry name" value="ARGC"/>
    <property type="match status" value="1"/>
</dbReference>
<gene>
    <name evidence="7 11" type="primary">argC</name>
    <name evidence="11" type="ORF">GTC6_19895</name>
</gene>
<dbReference type="InterPro" id="IPR000706">
    <property type="entry name" value="AGPR_type-1"/>
</dbReference>
<protein>
    <recommendedName>
        <fullName evidence="7">N-acetyl-gamma-glutamyl-phosphate reductase</fullName>
        <shortName evidence="7">AGPR</shortName>
        <ecNumber evidence="7">1.2.1.38</ecNumber>
    </recommendedName>
    <alternativeName>
        <fullName evidence="7">N-acetyl-glutamate semialdehyde dehydrogenase</fullName>
        <shortName evidence="7">NAGSA dehydrogenase</shortName>
    </alternativeName>
</protein>
<dbReference type="PANTHER" id="PTHR32338:SF10">
    <property type="entry name" value="N-ACETYL-GAMMA-GLUTAMYL-PHOSPHATE REDUCTASE, CHLOROPLASTIC-RELATED"/>
    <property type="match status" value="1"/>
</dbReference>
<dbReference type="SUPFAM" id="SSF51735">
    <property type="entry name" value="NAD(P)-binding Rossmann-fold domains"/>
    <property type="match status" value="1"/>
</dbReference>
<evidence type="ECO:0000256" key="2">
    <source>
        <dbReference type="ARBA" id="ARBA00022571"/>
    </source>
</evidence>
<name>R7Y4R4_9ACTN</name>
<dbReference type="Gene3D" id="3.30.360.10">
    <property type="entry name" value="Dihydrodipicolinate Reductase, domain 2"/>
    <property type="match status" value="1"/>
</dbReference>
<dbReference type="CDD" id="cd23934">
    <property type="entry name" value="AGPR_1_C"/>
    <property type="match status" value="1"/>
</dbReference>
<organism evidence="11 12">
    <name type="scientific">Gordonia terrae C-6</name>
    <dbReference type="NCBI Taxonomy" id="1316928"/>
    <lineage>
        <taxon>Bacteria</taxon>
        <taxon>Bacillati</taxon>
        <taxon>Actinomycetota</taxon>
        <taxon>Actinomycetes</taxon>
        <taxon>Mycobacteriales</taxon>
        <taxon>Gordoniaceae</taxon>
        <taxon>Gordonia</taxon>
    </lineage>
</organism>
<comment type="similarity">
    <text evidence="7">Belongs to the NAGSA dehydrogenase family. Type 1 subfamily.</text>
</comment>
<dbReference type="NCBIfam" id="TIGR01850">
    <property type="entry name" value="argC"/>
    <property type="match status" value="1"/>
</dbReference>
<dbReference type="CDD" id="cd24148">
    <property type="entry name" value="AGPR_1_actinobacAGPR_like"/>
    <property type="match status" value="1"/>
</dbReference>
<sequence length="383" mass="38509">MASTSSTSGELRSTSGEGSSSTSGEGSSSTGSAGTSSTGNVKVAVAGASGYAGGEILRLLCGHPRLRSGELEIGALTAGGNAGSLLGTHHPHLLPLADRVLQDTTPEILAGHDVVFLGLPHGASAVIADALPPTTLIIDCGADFRLRDAGEWTSYYGGDHAGTWPYGLPELPGNREVLKDASRIAVPGCYPTVSILSLLPAIAAGIADPHVNVVAVSGASGAGRSPKVDLLASEVIGSARAYGVGGVHRHTPEISQALSAAADQPVTVSFTPILAPMARGILATCTARTAATAEEARAVYEKAYSDEEFVHVLPEGRLPATGSVIGSNAVQLGVTVDERAQTLVVVGAVDNLTKGTGGAAVQSMNLALGWTENEGLSTVGVAP</sequence>
<evidence type="ECO:0000256" key="7">
    <source>
        <dbReference type="HAMAP-Rule" id="MF_00150"/>
    </source>
</evidence>
<dbReference type="PATRIC" id="fig|1316928.3.peg.4024"/>
<evidence type="ECO:0000256" key="5">
    <source>
        <dbReference type="ARBA" id="ARBA00023002"/>
    </source>
</evidence>
<dbReference type="AlphaFoldDB" id="R7Y4R4"/>
<dbReference type="PANTHER" id="PTHR32338">
    <property type="entry name" value="N-ACETYL-GAMMA-GLUTAMYL-PHOSPHATE REDUCTASE, CHLOROPLASTIC-RELATED-RELATED"/>
    <property type="match status" value="1"/>
</dbReference>
<dbReference type="Proteomes" id="UP000013569">
    <property type="component" value="Unassembled WGS sequence"/>
</dbReference>
<dbReference type="InterPro" id="IPR058924">
    <property type="entry name" value="AGPR_dimerisation_dom"/>
</dbReference>
<evidence type="ECO:0000256" key="6">
    <source>
        <dbReference type="ARBA" id="ARBA00050557"/>
    </source>
</evidence>
<dbReference type="GO" id="GO:0005737">
    <property type="term" value="C:cytoplasm"/>
    <property type="evidence" value="ECO:0007669"/>
    <property type="project" value="UniProtKB-SubCell"/>
</dbReference>
<dbReference type="EMBL" id="AQPW01000034">
    <property type="protein sequence ID" value="EON30987.1"/>
    <property type="molecule type" value="Genomic_DNA"/>
</dbReference>
<dbReference type="FunFam" id="3.30.360.10:FF:000014">
    <property type="entry name" value="N-acetyl-gamma-glutamyl-phosphate reductase"/>
    <property type="match status" value="1"/>
</dbReference>
<dbReference type="InterPro" id="IPR023013">
    <property type="entry name" value="AGPR_AS"/>
</dbReference>
<dbReference type="Pfam" id="PF22698">
    <property type="entry name" value="Semialdhyde_dhC_1"/>
    <property type="match status" value="1"/>
</dbReference>
<feature type="active site" evidence="7 8">
    <location>
        <position position="189"/>
    </location>
</feature>
<dbReference type="Gene3D" id="3.40.50.720">
    <property type="entry name" value="NAD(P)-binding Rossmann-like Domain"/>
    <property type="match status" value="1"/>
</dbReference>
<comment type="pathway">
    <text evidence="1 7">Amino-acid biosynthesis; L-arginine biosynthesis; N(2)-acetyl-L-ornithine from L-glutamate: step 3/4.</text>
</comment>
<dbReference type="UniPathway" id="UPA00068">
    <property type="reaction ID" value="UER00108"/>
</dbReference>
<comment type="subcellular location">
    <subcellularLocation>
        <location evidence="7">Cytoplasm</location>
    </subcellularLocation>
</comment>
<evidence type="ECO:0000313" key="11">
    <source>
        <dbReference type="EMBL" id="EON30987.1"/>
    </source>
</evidence>
<evidence type="ECO:0000256" key="9">
    <source>
        <dbReference type="SAM" id="MobiDB-lite"/>
    </source>
</evidence>
<reference evidence="11 12" key="1">
    <citation type="journal article" date="2013" name="Genome Announc.">
        <title>Draft Genome Sequence of a Benzothiophene-Desulfurizing Bacterium, Gordona terrae Strain C-6.</title>
        <authorList>
            <person name="Wang W."/>
            <person name="Ma T."/>
            <person name="Ren Y."/>
            <person name="Li G."/>
        </authorList>
    </citation>
    <scope>NUCLEOTIDE SEQUENCE [LARGE SCALE GENOMIC DNA]</scope>
    <source>
        <strain evidence="11 12">C-6</strain>
    </source>
</reference>
<dbReference type="SUPFAM" id="SSF55347">
    <property type="entry name" value="Glyceraldehyde-3-phosphate dehydrogenase-like, C-terminal domain"/>
    <property type="match status" value="1"/>
</dbReference>
<dbReference type="HAMAP" id="MF_00150">
    <property type="entry name" value="ArgC_type1"/>
    <property type="match status" value="1"/>
</dbReference>
<evidence type="ECO:0000256" key="1">
    <source>
        <dbReference type="ARBA" id="ARBA00004862"/>
    </source>
</evidence>
<keyword evidence="7" id="KW-0963">Cytoplasm</keyword>
<dbReference type="Pfam" id="PF01118">
    <property type="entry name" value="Semialdhyde_dh"/>
    <property type="match status" value="1"/>
</dbReference>
<comment type="caution">
    <text evidence="11">The sequence shown here is derived from an EMBL/GenBank/DDBJ whole genome shotgun (WGS) entry which is preliminary data.</text>
</comment>
<keyword evidence="2 7" id="KW-0055">Arginine biosynthesis</keyword>
<feature type="domain" description="Semialdehyde dehydrogenase NAD-binding" evidence="10">
    <location>
        <begin position="42"/>
        <end position="181"/>
    </location>
</feature>
<evidence type="ECO:0000256" key="8">
    <source>
        <dbReference type="PROSITE-ProRule" id="PRU10010"/>
    </source>
</evidence>
<dbReference type="InterPro" id="IPR036291">
    <property type="entry name" value="NAD(P)-bd_dom_sf"/>
</dbReference>
<dbReference type="InterPro" id="IPR050085">
    <property type="entry name" value="AGPR"/>
</dbReference>
<feature type="region of interest" description="Disordered" evidence="9">
    <location>
        <begin position="1"/>
        <end position="38"/>
    </location>
</feature>
<keyword evidence="3 7" id="KW-0028">Amino-acid biosynthesis</keyword>
<keyword evidence="4 7" id="KW-0521">NADP</keyword>
<proteinExistence type="inferred from homology"/>
<evidence type="ECO:0000256" key="4">
    <source>
        <dbReference type="ARBA" id="ARBA00022857"/>
    </source>
</evidence>
<comment type="catalytic activity">
    <reaction evidence="6 7">
        <text>N-acetyl-L-glutamate 5-semialdehyde + phosphate + NADP(+) = N-acetyl-L-glutamyl 5-phosphate + NADPH + H(+)</text>
        <dbReference type="Rhea" id="RHEA:21588"/>
        <dbReference type="ChEBI" id="CHEBI:15378"/>
        <dbReference type="ChEBI" id="CHEBI:29123"/>
        <dbReference type="ChEBI" id="CHEBI:43474"/>
        <dbReference type="ChEBI" id="CHEBI:57783"/>
        <dbReference type="ChEBI" id="CHEBI:57936"/>
        <dbReference type="ChEBI" id="CHEBI:58349"/>
        <dbReference type="EC" id="1.2.1.38"/>
    </reaction>
</comment>
<accession>R7Y4R4</accession>
<dbReference type="SMART" id="SM00859">
    <property type="entry name" value="Semialdhyde_dh"/>
    <property type="match status" value="1"/>
</dbReference>
<evidence type="ECO:0000259" key="10">
    <source>
        <dbReference type="SMART" id="SM00859"/>
    </source>
</evidence>
<dbReference type="GO" id="GO:0051287">
    <property type="term" value="F:NAD binding"/>
    <property type="evidence" value="ECO:0007669"/>
    <property type="project" value="InterPro"/>
</dbReference>
<dbReference type="GO" id="GO:0003942">
    <property type="term" value="F:N-acetyl-gamma-glutamyl-phosphate reductase activity"/>
    <property type="evidence" value="ECO:0007669"/>
    <property type="project" value="UniProtKB-UniRule"/>
</dbReference>
<dbReference type="EC" id="1.2.1.38" evidence="7"/>
<keyword evidence="5 7" id="KW-0560">Oxidoreductase</keyword>
<evidence type="ECO:0000313" key="12">
    <source>
        <dbReference type="Proteomes" id="UP000013569"/>
    </source>
</evidence>
<evidence type="ECO:0000256" key="3">
    <source>
        <dbReference type="ARBA" id="ARBA00022605"/>
    </source>
</evidence>
<comment type="function">
    <text evidence="7">Catalyzes the NADPH-dependent reduction of N-acetyl-5-glutamyl phosphate to yield N-acetyl-L-glutamate 5-semialdehyde.</text>
</comment>